<evidence type="ECO:0000256" key="2">
    <source>
        <dbReference type="ARBA" id="ARBA00023125"/>
    </source>
</evidence>
<keyword evidence="1" id="KW-0805">Transcription regulation</keyword>
<dbReference type="PANTHER" id="PTHR30055:SF234">
    <property type="entry name" value="HTH-TYPE TRANSCRIPTIONAL REGULATOR BETI"/>
    <property type="match status" value="1"/>
</dbReference>
<evidence type="ECO:0000256" key="4">
    <source>
        <dbReference type="PROSITE-ProRule" id="PRU00335"/>
    </source>
</evidence>
<dbReference type="PANTHER" id="PTHR30055">
    <property type="entry name" value="HTH-TYPE TRANSCRIPTIONAL REGULATOR RUTR"/>
    <property type="match status" value="1"/>
</dbReference>
<dbReference type="InterPro" id="IPR009057">
    <property type="entry name" value="Homeodomain-like_sf"/>
</dbReference>
<dbReference type="EMBL" id="JANAFB010000019">
    <property type="protein sequence ID" value="MCP3426166.1"/>
    <property type="molecule type" value="Genomic_DNA"/>
</dbReference>
<dbReference type="PROSITE" id="PS01081">
    <property type="entry name" value="HTH_TETR_1"/>
    <property type="match status" value="1"/>
</dbReference>
<keyword evidence="7" id="KW-1185">Reference proteome</keyword>
<dbReference type="AlphaFoldDB" id="A0A9X2HI71"/>
<reference evidence="6" key="1">
    <citation type="submission" date="2022-06" db="EMBL/GenBank/DDBJ databases">
        <title>Rothia sp. isolated from sandalwood seedling.</title>
        <authorList>
            <person name="Tuikhar N."/>
            <person name="Kirdat K."/>
            <person name="Thorat V."/>
            <person name="Swetha P."/>
            <person name="Padma S."/>
            <person name="Sundararaj R."/>
            <person name="Yadav A."/>
        </authorList>
    </citation>
    <scope>NUCLEOTIDE SEQUENCE</scope>
    <source>
        <strain evidence="6">AR01</strain>
    </source>
</reference>
<dbReference type="PROSITE" id="PS50977">
    <property type="entry name" value="HTH_TETR_2"/>
    <property type="match status" value="1"/>
</dbReference>
<dbReference type="GO" id="GO:0000976">
    <property type="term" value="F:transcription cis-regulatory region binding"/>
    <property type="evidence" value="ECO:0007669"/>
    <property type="project" value="TreeGrafter"/>
</dbReference>
<dbReference type="PRINTS" id="PR00455">
    <property type="entry name" value="HTHTETR"/>
</dbReference>
<dbReference type="InterPro" id="IPR023772">
    <property type="entry name" value="DNA-bd_HTH_TetR-type_CS"/>
</dbReference>
<dbReference type="GO" id="GO:0003700">
    <property type="term" value="F:DNA-binding transcription factor activity"/>
    <property type="evidence" value="ECO:0007669"/>
    <property type="project" value="TreeGrafter"/>
</dbReference>
<sequence>MSTTRSPGEAQRTQIIQHTRQYFARHGYYQATMDDLARACALSKPMVYRHFESKYELYVAVVEDSARELQSRIHPLLHDQTDLHHVINRLVDEFVVLLMHRPEIHTIIFASDMRGDAVIRGKLEELHRSLVEPLGRLLVEHAHPGDEASAILRAEAIIGTVWAGARMIARTPSAEDQEALRKIIDATVWEGAFTHPRETGCLG</sequence>
<name>A0A9X2HI71_9MICC</name>
<feature type="domain" description="HTH tetR-type" evidence="5">
    <location>
        <begin position="9"/>
        <end position="69"/>
    </location>
</feature>
<dbReference type="InterPro" id="IPR001647">
    <property type="entry name" value="HTH_TetR"/>
</dbReference>
<dbReference type="InterPro" id="IPR050109">
    <property type="entry name" value="HTH-type_TetR-like_transc_reg"/>
</dbReference>
<organism evidence="6 7">
    <name type="scientific">Rothia santali</name>
    <dbReference type="NCBI Taxonomy" id="2949643"/>
    <lineage>
        <taxon>Bacteria</taxon>
        <taxon>Bacillati</taxon>
        <taxon>Actinomycetota</taxon>
        <taxon>Actinomycetes</taxon>
        <taxon>Micrococcales</taxon>
        <taxon>Micrococcaceae</taxon>
        <taxon>Rothia</taxon>
    </lineage>
</organism>
<dbReference type="RefSeq" id="WP_254166703.1">
    <property type="nucleotide sequence ID" value="NZ_JANAFB010000019.1"/>
</dbReference>
<protein>
    <submittedName>
        <fullName evidence="6">TetR/AcrR family transcriptional regulator</fullName>
    </submittedName>
</protein>
<evidence type="ECO:0000313" key="7">
    <source>
        <dbReference type="Proteomes" id="UP001139502"/>
    </source>
</evidence>
<keyword evidence="3" id="KW-0804">Transcription</keyword>
<accession>A0A9X2HI71</accession>
<proteinExistence type="predicted"/>
<dbReference type="Pfam" id="PF00440">
    <property type="entry name" value="TetR_N"/>
    <property type="match status" value="1"/>
</dbReference>
<evidence type="ECO:0000256" key="3">
    <source>
        <dbReference type="ARBA" id="ARBA00023163"/>
    </source>
</evidence>
<evidence type="ECO:0000313" key="6">
    <source>
        <dbReference type="EMBL" id="MCP3426166.1"/>
    </source>
</evidence>
<feature type="DNA-binding region" description="H-T-H motif" evidence="4">
    <location>
        <begin position="32"/>
        <end position="51"/>
    </location>
</feature>
<gene>
    <name evidence="6" type="ORF">NBM05_09145</name>
</gene>
<keyword evidence="2 4" id="KW-0238">DNA-binding</keyword>
<evidence type="ECO:0000256" key="1">
    <source>
        <dbReference type="ARBA" id="ARBA00023015"/>
    </source>
</evidence>
<evidence type="ECO:0000259" key="5">
    <source>
        <dbReference type="PROSITE" id="PS50977"/>
    </source>
</evidence>
<dbReference type="Gene3D" id="1.10.357.10">
    <property type="entry name" value="Tetracycline Repressor, domain 2"/>
    <property type="match status" value="1"/>
</dbReference>
<dbReference type="Proteomes" id="UP001139502">
    <property type="component" value="Unassembled WGS sequence"/>
</dbReference>
<comment type="caution">
    <text evidence="6">The sequence shown here is derived from an EMBL/GenBank/DDBJ whole genome shotgun (WGS) entry which is preliminary data.</text>
</comment>
<dbReference type="SUPFAM" id="SSF46689">
    <property type="entry name" value="Homeodomain-like"/>
    <property type="match status" value="1"/>
</dbReference>